<evidence type="ECO:0000313" key="1">
    <source>
        <dbReference type="EMBL" id="PSL08634.1"/>
    </source>
</evidence>
<proteinExistence type="predicted"/>
<comment type="caution">
    <text evidence="1">The sequence shown here is derived from an EMBL/GenBank/DDBJ whole genome shotgun (WGS) entry which is preliminary data.</text>
</comment>
<dbReference type="AlphaFoldDB" id="A0A2P8EGN9"/>
<evidence type="ECO:0000313" key="2">
    <source>
        <dbReference type="Proteomes" id="UP000242133"/>
    </source>
</evidence>
<accession>A0A2P8EGN9</accession>
<dbReference type="InterPro" id="IPR008651">
    <property type="entry name" value="Uncharacterised_HicB"/>
</dbReference>
<dbReference type="GO" id="GO:0006355">
    <property type="term" value="P:regulation of DNA-templated transcription"/>
    <property type="evidence" value="ECO:0007669"/>
    <property type="project" value="InterPro"/>
</dbReference>
<dbReference type="SUPFAM" id="SSF47598">
    <property type="entry name" value="Ribbon-helix-helix"/>
    <property type="match status" value="1"/>
</dbReference>
<dbReference type="InterPro" id="IPR010985">
    <property type="entry name" value="Ribbon_hlx_hlx"/>
</dbReference>
<dbReference type="RefSeq" id="WP_106593342.1">
    <property type="nucleotide sequence ID" value="NZ_PYGI01000045.1"/>
</dbReference>
<name>A0A2P8EGN9_9GAMM</name>
<keyword evidence="2" id="KW-1185">Reference proteome</keyword>
<dbReference type="Pfam" id="PF05534">
    <property type="entry name" value="HicB"/>
    <property type="match status" value="1"/>
</dbReference>
<dbReference type="EMBL" id="PYGI01000045">
    <property type="protein sequence ID" value="PSL08634.1"/>
    <property type="molecule type" value="Genomic_DNA"/>
</dbReference>
<gene>
    <name evidence="1" type="ORF">CLV44_1452</name>
</gene>
<dbReference type="OrthoDB" id="9812023at2"/>
<sequence length="74" mass="8424">MSTDKHVRSIRLNPDIHERLVALCDHLGVTPNAYIVQAIGKAISQDEMAFKIQQNQNDMFAKLAILMDETKEQE</sequence>
<reference evidence="1 2" key="1">
    <citation type="submission" date="2018-03" db="EMBL/GenBank/DDBJ databases">
        <title>Genomic Encyclopedia of Archaeal and Bacterial Type Strains, Phase II (KMG-II): from individual species to whole genera.</title>
        <authorList>
            <person name="Goeker M."/>
        </authorList>
    </citation>
    <scope>NUCLEOTIDE SEQUENCE [LARGE SCALE GENOMIC DNA]</scope>
    <source>
        <strain evidence="1 2">DSM 17586</strain>
    </source>
</reference>
<protein>
    <submittedName>
        <fullName evidence="1">HicB-like protein involved in pilus formation</fullName>
    </submittedName>
</protein>
<organism evidence="1 2">
    <name type="scientific">Marinobacterium halophilum</name>
    <dbReference type="NCBI Taxonomy" id="267374"/>
    <lineage>
        <taxon>Bacteria</taxon>
        <taxon>Pseudomonadati</taxon>
        <taxon>Pseudomonadota</taxon>
        <taxon>Gammaproteobacteria</taxon>
        <taxon>Oceanospirillales</taxon>
        <taxon>Oceanospirillaceae</taxon>
        <taxon>Marinobacterium</taxon>
    </lineage>
</organism>
<dbReference type="Proteomes" id="UP000242133">
    <property type="component" value="Unassembled WGS sequence"/>
</dbReference>